<keyword evidence="1" id="KW-0547">Nucleotide-binding</keyword>
<dbReference type="RefSeq" id="WP_230866715.1">
    <property type="nucleotide sequence ID" value="NZ_CP046640.1"/>
</dbReference>
<dbReference type="InterPro" id="IPR003714">
    <property type="entry name" value="PhoH"/>
</dbReference>
<evidence type="ECO:0000313" key="6">
    <source>
        <dbReference type="Proteomes" id="UP000665020"/>
    </source>
</evidence>
<dbReference type="KEGG" id="ifn:GM661_09880"/>
<dbReference type="AlphaFoldDB" id="A0A8A7KHA5"/>
<dbReference type="PANTHER" id="PTHR30473:SF2">
    <property type="entry name" value="PIN DOMAIN-CONTAINING PROTEIN"/>
    <property type="match status" value="1"/>
</dbReference>
<protein>
    <submittedName>
        <fullName evidence="5">AAA family ATPase</fullName>
    </submittedName>
</protein>
<dbReference type="Pfam" id="PF13638">
    <property type="entry name" value="PIN_4"/>
    <property type="match status" value="1"/>
</dbReference>
<reference evidence="5" key="1">
    <citation type="submission" date="2019-12" db="EMBL/GenBank/DDBJ databases">
        <authorList>
            <person name="zhang j."/>
            <person name="sun C.M."/>
        </authorList>
    </citation>
    <scope>NUCLEOTIDE SEQUENCE</scope>
    <source>
        <strain evidence="5">NS-1</strain>
    </source>
</reference>
<dbReference type="EMBL" id="CP046640">
    <property type="protein sequence ID" value="QTL98267.1"/>
    <property type="molecule type" value="Genomic_DNA"/>
</dbReference>
<evidence type="ECO:0000256" key="1">
    <source>
        <dbReference type="ARBA" id="ARBA00022741"/>
    </source>
</evidence>
<keyword evidence="2" id="KW-0067">ATP-binding</keyword>
<dbReference type="InterPro" id="IPR027417">
    <property type="entry name" value="P-loop_NTPase"/>
</dbReference>
<evidence type="ECO:0000259" key="4">
    <source>
        <dbReference type="SMART" id="SM00670"/>
    </source>
</evidence>
<dbReference type="Gene3D" id="3.40.50.1010">
    <property type="entry name" value="5'-nuclease"/>
    <property type="match status" value="1"/>
</dbReference>
<dbReference type="FunFam" id="3.40.50.300:FF:000013">
    <property type="entry name" value="PhoH family ATPase"/>
    <property type="match status" value="1"/>
</dbReference>
<dbReference type="InterPro" id="IPR029060">
    <property type="entry name" value="PIN-like_dom_sf"/>
</dbReference>
<sequence length="436" mass="49200">MKIYVLDTNVLLDDPKAIFAFEENQIILPLAVLEEIDDQKTKTSSIGHNARETSRILDNLREQGRLDCGVKLKNGGNLRIEINGKDFEPPEGLNAAKKDNRILSTAFYIQKENPDQKVILVTNDINLRLIADAFGLKAEQYRSNRLNDDDIYTGSHEIKVPAELIDRFYQNNALELKEFKDIDKKIYPQEMVHLIAVDQKGKSALARFNGEQIVPFLFSKASPWGIKPRNKEQKFALELLLNEDIKLVTLLGKAGTGKTLLALAVGLSKVTDEEAYKRLLVARPVIPMGNDIGFLPGTKEEKLQPWMQPIFDNLDFILNQSNDSSFSFDYLVEKNLIQIEALTYIRGRSVPNQFIIIDEAQNLTAHEVKTIITRAGKNTKIVLTGDPYQIDNPYLDKHTNGLTLLAHKFHNESIAGHITLVKGERSELARIASELL</sequence>
<evidence type="ECO:0000256" key="2">
    <source>
        <dbReference type="ARBA" id="ARBA00022840"/>
    </source>
</evidence>
<dbReference type="PANTHER" id="PTHR30473">
    <property type="entry name" value="PROTEIN PHOH"/>
    <property type="match status" value="1"/>
</dbReference>
<dbReference type="Pfam" id="PF02562">
    <property type="entry name" value="PhoH"/>
    <property type="match status" value="1"/>
</dbReference>
<organism evidence="5 6">
    <name type="scientific">Iocasia fonsfrigidae</name>
    <dbReference type="NCBI Taxonomy" id="2682810"/>
    <lineage>
        <taxon>Bacteria</taxon>
        <taxon>Bacillati</taxon>
        <taxon>Bacillota</taxon>
        <taxon>Clostridia</taxon>
        <taxon>Halanaerobiales</taxon>
        <taxon>Halanaerobiaceae</taxon>
        <taxon>Iocasia</taxon>
    </lineage>
</organism>
<dbReference type="Gene3D" id="3.40.50.300">
    <property type="entry name" value="P-loop containing nucleotide triphosphate hydrolases"/>
    <property type="match status" value="1"/>
</dbReference>
<dbReference type="Proteomes" id="UP000665020">
    <property type="component" value="Chromosome"/>
</dbReference>
<gene>
    <name evidence="5" type="ORF">GM661_09880</name>
</gene>
<dbReference type="CDD" id="cd09883">
    <property type="entry name" value="PIN_VapC_PhoHL-ATPase"/>
    <property type="match status" value="1"/>
</dbReference>
<dbReference type="InterPro" id="IPR051451">
    <property type="entry name" value="PhoH2-like"/>
</dbReference>
<accession>A0A8A7KHA5</accession>
<feature type="domain" description="PIN" evidence="4">
    <location>
        <begin position="2"/>
        <end position="129"/>
    </location>
</feature>
<name>A0A8A7KHA5_9FIRM</name>
<dbReference type="SUPFAM" id="SSF52540">
    <property type="entry name" value="P-loop containing nucleoside triphosphate hydrolases"/>
    <property type="match status" value="1"/>
</dbReference>
<dbReference type="InterPro" id="IPR002716">
    <property type="entry name" value="PIN_dom"/>
</dbReference>
<proteinExistence type="inferred from homology"/>
<dbReference type="SUPFAM" id="SSF88723">
    <property type="entry name" value="PIN domain-like"/>
    <property type="match status" value="1"/>
</dbReference>
<keyword evidence="6" id="KW-1185">Reference proteome</keyword>
<evidence type="ECO:0000313" key="5">
    <source>
        <dbReference type="EMBL" id="QTL98267.1"/>
    </source>
</evidence>
<evidence type="ECO:0000256" key="3">
    <source>
        <dbReference type="ARBA" id="ARBA00046345"/>
    </source>
</evidence>
<dbReference type="GO" id="GO:0005524">
    <property type="term" value="F:ATP binding"/>
    <property type="evidence" value="ECO:0007669"/>
    <property type="project" value="UniProtKB-KW"/>
</dbReference>
<dbReference type="GO" id="GO:0005829">
    <property type="term" value="C:cytosol"/>
    <property type="evidence" value="ECO:0007669"/>
    <property type="project" value="TreeGrafter"/>
</dbReference>
<dbReference type="SMART" id="SM00670">
    <property type="entry name" value="PINc"/>
    <property type="match status" value="1"/>
</dbReference>
<comment type="similarity">
    <text evidence="3">In the N-terminal section; belongs to the PINc/VapC protein family.</text>
</comment>